<reference evidence="4 5" key="2">
    <citation type="submission" date="2018-11" db="EMBL/GenBank/DDBJ databases">
        <authorList>
            <consortium name="Pathogen Informatics"/>
        </authorList>
    </citation>
    <scope>NUCLEOTIDE SEQUENCE [LARGE SCALE GENOMIC DNA]</scope>
</reference>
<sequence length="348" mass="38676">MSTSLFFLAFAAVTIASPTSSITCSRGVITVPASSGSFELCIDNERQSIINTTESTNYLLLVSPLEQSVNVRLRSFEDAEIHESVEWCERPTFCEHQYFLSKTLLGNPHCWPTGAIISLAMLTYAIITVIMGVAWTISHLAKRNRKQSNPISQTNSNTNEGQTRQMPCSFELTPLPSSTVLALCALLTIHSTSACQHGYMRHSADLVCNEKNQCHLEYSRELPFNKIQSELCVEIIHANKTIGTAKFTKKTVDSQCSKVTHFFTRPTKLQIFNSKRCAQAGSCTPEKCETLQPNETIHELKYVAKYPGYSGCLRSCGGMFCGCFMHLPACWLEFLKYSVAPIGLQPSL</sequence>
<keyword evidence="1" id="KW-0472">Membrane</keyword>
<dbReference type="Proteomes" id="UP000271162">
    <property type="component" value="Unassembled WGS sequence"/>
</dbReference>
<dbReference type="WBParaSite" id="NBR_0001083801-mRNA-1">
    <property type="protein sequence ID" value="NBR_0001083801-mRNA-1"/>
    <property type="gene ID" value="NBR_0001083801"/>
</dbReference>
<keyword evidence="5" id="KW-1185">Reference proteome</keyword>
<accession>A0A0N4Y4K8</accession>
<feature type="transmembrane region" description="Helical" evidence="1">
    <location>
        <begin position="115"/>
        <end position="137"/>
    </location>
</feature>
<reference evidence="6" key="1">
    <citation type="submission" date="2017-02" db="UniProtKB">
        <authorList>
            <consortium name="WormBaseParasite"/>
        </authorList>
    </citation>
    <scope>IDENTIFICATION</scope>
</reference>
<name>A0A0N4Y4K8_NIPBR</name>
<feature type="domain" description="Phlebovirus glycoprotein G2 fusion" evidence="3">
    <location>
        <begin position="195"/>
        <end position="331"/>
    </location>
</feature>
<dbReference type="AlphaFoldDB" id="A0A0N4Y4K8"/>
<keyword evidence="2" id="KW-0732">Signal</keyword>
<organism evidence="6">
    <name type="scientific">Nippostrongylus brasiliensis</name>
    <name type="common">Rat hookworm</name>
    <dbReference type="NCBI Taxonomy" id="27835"/>
    <lineage>
        <taxon>Eukaryota</taxon>
        <taxon>Metazoa</taxon>
        <taxon>Ecdysozoa</taxon>
        <taxon>Nematoda</taxon>
        <taxon>Chromadorea</taxon>
        <taxon>Rhabditida</taxon>
        <taxon>Rhabditina</taxon>
        <taxon>Rhabditomorpha</taxon>
        <taxon>Strongyloidea</taxon>
        <taxon>Heligmosomidae</taxon>
        <taxon>Nippostrongylus</taxon>
    </lineage>
</organism>
<evidence type="ECO:0000256" key="2">
    <source>
        <dbReference type="SAM" id="SignalP"/>
    </source>
</evidence>
<evidence type="ECO:0000256" key="1">
    <source>
        <dbReference type="SAM" id="Phobius"/>
    </source>
</evidence>
<dbReference type="Pfam" id="PF07245">
    <property type="entry name" value="Phlebovirus_G2"/>
    <property type="match status" value="1"/>
</dbReference>
<evidence type="ECO:0000259" key="3">
    <source>
        <dbReference type="Pfam" id="PF07245"/>
    </source>
</evidence>
<keyword evidence="1" id="KW-1133">Transmembrane helix</keyword>
<feature type="chain" id="PRO_5043125183" evidence="2">
    <location>
        <begin position="17"/>
        <end position="348"/>
    </location>
</feature>
<dbReference type="EMBL" id="UYSL01020396">
    <property type="protein sequence ID" value="VDL74428.1"/>
    <property type="molecule type" value="Genomic_DNA"/>
</dbReference>
<feature type="signal peptide" evidence="2">
    <location>
        <begin position="1"/>
        <end position="16"/>
    </location>
</feature>
<proteinExistence type="predicted"/>
<dbReference type="STRING" id="27835.A0A0N4Y4K8"/>
<evidence type="ECO:0000313" key="4">
    <source>
        <dbReference type="EMBL" id="VDL74428.1"/>
    </source>
</evidence>
<evidence type="ECO:0000313" key="5">
    <source>
        <dbReference type="Proteomes" id="UP000271162"/>
    </source>
</evidence>
<protein>
    <submittedName>
        <fullName evidence="6">Phlebovirus_G2 domain-containing protein</fullName>
    </submittedName>
</protein>
<keyword evidence="1" id="KW-0812">Transmembrane</keyword>
<dbReference type="InterPro" id="IPR009878">
    <property type="entry name" value="Phlebovirus_G2_fusion"/>
</dbReference>
<evidence type="ECO:0000313" key="6">
    <source>
        <dbReference type="WBParaSite" id="NBR_0001083801-mRNA-1"/>
    </source>
</evidence>
<gene>
    <name evidence="4" type="ORF">NBR_LOCUS10839</name>
</gene>